<protein>
    <submittedName>
        <fullName evidence="9">Putative peptidoglycan lipid II flippase</fullName>
    </submittedName>
</protein>
<feature type="transmembrane region" description="Helical" evidence="8">
    <location>
        <begin position="500"/>
        <end position="524"/>
    </location>
</feature>
<dbReference type="InterPro" id="IPR051050">
    <property type="entry name" value="Lipid_II_flippase_MurJ/MviN"/>
</dbReference>
<evidence type="ECO:0000256" key="3">
    <source>
        <dbReference type="ARBA" id="ARBA00022692"/>
    </source>
</evidence>
<keyword evidence="2" id="KW-1003">Cell membrane</keyword>
<feature type="transmembrane region" description="Helical" evidence="8">
    <location>
        <begin position="334"/>
        <end position="357"/>
    </location>
</feature>
<dbReference type="GO" id="GO:0008360">
    <property type="term" value="P:regulation of cell shape"/>
    <property type="evidence" value="ECO:0007669"/>
    <property type="project" value="UniProtKB-KW"/>
</dbReference>
<evidence type="ECO:0000313" key="10">
    <source>
        <dbReference type="Proteomes" id="UP000231693"/>
    </source>
</evidence>
<feature type="transmembrane region" description="Helical" evidence="8">
    <location>
        <begin position="251"/>
        <end position="274"/>
    </location>
</feature>
<dbReference type="RefSeq" id="WP_239073338.1">
    <property type="nucleotide sequence ID" value="NZ_BOOX01000014.1"/>
</dbReference>
<proteinExistence type="predicted"/>
<evidence type="ECO:0000256" key="7">
    <source>
        <dbReference type="ARBA" id="ARBA00023136"/>
    </source>
</evidence>
<evidence type="ECO:0000256" key="2">
    <source>
        <dbReference type="ARBA" id="ARBA00022475"/>
    </source>
</evidence>
<feature type="transmembrane region" description="Helical" evidence="8">
    <location>
        <begin position="430"/>
        <end position="455"/>
    </location>
</feature>
<feature type="transmembrane region" description="Helical" evidence="8">
    <location>
        <begin position="207"/>
        <end position="230"/>
    </location>
</feature>
<comment type="caution">
    <text evidence="9">The sequence shown here is derived from an EMBL/GenBank/DDBJ whole genome shotgun (WGS) entry which is preliminary data.</text>
</comment>
<reference evidence="9 10" key="1">
    <citation type="submission" date="2017-11" db="EMBL/GenBank/DDBJ databases">
        <title>Genomic Encyclopedia of Archaeal and Bacterial Type Strains, Phase II (KMG-II): From Individual Species to Whole Genera.</title>
        <authorList>
            <person name="Goeker M."/>
        </authorList>
    </citation>
    <scope>NUCLEOTIDE SEQUENCE [LARGE SCALE GENOMIC DNA]</scope>
    <source>
        <strain evidence="9 10">DSM 25478</strain>
    </source>
</reference>
<dbReference type="AlphaFoldDB" id="A0A2M9CR89"/>
<evidence type="ECO:0000313" key="9">
    <source>
        <dbReference type="EMBL" id="PJJ74433.1"/>
    </source>
</evidence>
<feature type="transmembrane region" description="Helical" evidence="8">
    <location>
        <begin position="294"/>
        <end position="313"/>
    </location>
</feature>
<evidence type="ECO:0000256" key="1">
    <source>
        <dbReference type="ARBA" id="ARBA00004651"/>
    </source>
</evidence>
<evidence type="ECO:0000256" key="8">
    <source>
        <dbReference type="SAM" id="Phobius"/>
    </source>
</evidence>
<organism evidence="9 10">
    <name type="scientific">Sediminihabitans luteus</name>
    <dbReference type="NCBI Taxonomy" id="1138585"/>
    <lineage>
        <taxon>Bacteria</taxon>
        <taxon>Bacillati</taxon>
        <taxon>Actinomycetota</taxon>
        <taxon>Actinomycetes</taxon>
        <taxon>Micrococcales</taxon>
        <taxon>Cellulomonadaceae</taxon>
        <taxon>Sediminihabitans</taxon>
    </lineage>
</organism>
<dbReference type="GO" id="GO:0015648">
    <property type="term" value="F:lipid-linked peptidoglycan transporter activity"/>
    <property type="evidence" value="ECO:0007669"/>
    <property type="project" value="TreeGrafter"/>
</dbReference>
<feature type="transmembrane region" description="Helical" evidence="8">
    <location>
        <begin position="467"/>
        <end position="488"/>
    </location>
</feature>
<evidence type="ECO:0000256" key="5">
    <source>
        <dbReference type="ARBA" id="ARBA00022984"/>
    </source>
</evidence>
<keyword evidence="3 8" id="KW-0812">Transmembrane</keyword>
<dbReference type="Pfam" id="PF03023">
    <property type="entry name" value="MurJ"/>
    <property type="match status" value="1"/>
</dbReference>
<dbReference type="EMBL" id="PGFE01000002">
    <property type="protein sequence ID" value="PJJ74433.1"/>
    <property type="molecule type" value="Genomic_DNA"/>
</dbReference>
<dbReference type="PRINTS" id="PR01806">
    <property type="entry name" value="VIRFACTRMVIN"/>
</dbReference>
<dbReference type="InterPro" id="IPR004268">
    <property type="entry name" value="MurJ"/>
</dbReference>
<feature type="transmembrane region" description="Helical" evidence="8">
    <location>
        <begin position="61"/>
        <end position="81"/>
    </location>
</feature>
<keyword evidence="6 8" id="KW-1133">Transmembrane helix</keyword>
<feature type="transmembrane region" description="Helical" evidence="8">
    <location>
        <begin position="400"/>
        <end position="424"/>
    </location>
</feature>
<feature type="transmembrane region" description="Helical" evidence="8">
    <location>
        <begin position="166"/>
        <end position="187"/>
    </location>
</feature>
<sequence>MSRTARWGAAAGTLAGAAAMITAVNLASRLLGFLRSVTQASQVGPGVVGDTYLAANSLPNVLFEVAAGGALAGAVVPLLAGPVARRARVEASGIASALLTWALAVLVPLGVLVALLAGPITSLIPGVGTGESAELAAYFLRVFAVQIPLYGVGIVMTGVLQAHRRFFWPAAAPMFSSVVVIVAYLVYGSLSGGTDVPPDEVPQAALAWLAWGTTAGVAAMSLPLVVPAMRTGVRLRLTLRFPGGEGARARALAFAGIGALLAQQASVVAIIVAANGYGDAGTYSVFVYTQTVYFLPYAVLAIPLATSAFPRLSERAAAGDRPGYAHLLALTTRGLLTVTAAGVAALVAASVAVEAAFADFSAGSVDGMALGVATMAPGLVGFALIFHLSRALYAIDHGRAAVVATSIGWAVVAVLALALPAAAAELDPRYGTLVSLGVATSVGMGVAGVLLLLAVRRHAGPGSLDGLGRTVPVLVVATLLGAGLGWALDAWALPSSASLLVAVLVGLGAALVAAGVVLGASAFADRGALASILRPGAPAADGSVDGPR</sequence>
<name>A0A2M9CR89_9CELL</name>
<feature type="transmembrane region" description="Helical" evidence="8">
    <location>
        <begin position="93"/>
        <end position="118"/>
    </location>
</feature>
<keyword evidence="7 8" id="KW-0472">Membrane</keyword>
<keyword evidence="5" id="KW-0573">Peptidoglycan synthesis</keyword>
<dbReference type="GO" id="GO:0005886">
    <property type="term" value="C:plasma membrane"/>
    <property type="evidence" value="ECO:0007669"/>
    <property type="project" value="UniProtKB-SubCell"/>
</dbReference>
<evidence type="ECO:0000256" key="6">
    <source>
        <dbReference type="ARBA" id="ARBA00022989"/>
    </source>
</evidence>
<feature type="transmembrane region" description="Helical" evidence="8">
    <location>
        <begin position="138"/>
        <end position="159"/>
    </location>
</feature>
<gene>
    <name evidence="9" type="ORF">CLV28_1930</name>
</gene>
<evidence type="ECO:0000256" key="4">
    <source>
        <dbReference type="ARBA" id="ARBA00022960"/>
    </source>
</evidence>
<feature type="transmembrane region" description="Helical" evidence="8">
    <location>
        <begin position="369"/>
        <end position="388"/>
    </location>
</feature>
<keyword evidence="4" id="KW-0133">Cell shape</keyword>
<comment type="subcellular location">
    <subcellularLocation>
        <location evidence="1">Cell membrane</location>
        <topology evidence="1">Multi-pass membrane protein</topology>
    </subcellularLocation>
</comment>
<dbReference type="PANTHER" id="PTHR47019">
    <property type="entry name" value="LIPID II FLIPPASE MURJ"/>
    <property type="match status" value="1"/>
</dbReference>
<dbReference type="PANTHER" id="PTHR47019:SF1">
    <property type="entry name" value="LIPID II FLIPPASE MURJ"/>
    <property type="match status" value="1"/>
</dbReference>
<keyword evidence="10" id="KW-1185">Reference proteome</keyword>
<dbReference type="Proteomes" id="UP000231693">
    <property type="component" value="Unassembled WGS sequence"/>
</dbReference>
<dbReference type="GO" id="GO:0034204">
    <property type="term" value="P:lipid translocation"/>
    <property type="evidence" value="ECO:0007669"/>
    <property type="project" value="TreeGrafter"/>
</dbReference>
<dbReference type="GO" id="GO:0009252">
    <property type="term" value="P:peptidoglycan biosynthetic process"/>
    <property type="evidence" value="ECO:0007669"/>
    <property type="project" value="UniProtKB-KW"/>
</dbReference>
<accession>A0A2M9CR89</accession>